<keyword evidence="3 7" id="KW-0812">Transmembrane</keyword>
<evidence type="ECO:0000256" key="1">
    <source>
        <dbReference type="ARBA" id="ARBA00004429"/>
    </source>
</evidence>
<reference evidence="8" key="1">
    <citation type="journal article" date="2021" name="Proc. Natl. Acad. Sci. U.S.A.">
        <title>Global biogeography of chemosynthetic symbionts reveals both localized and globally distributed symbiont groups. .</title>
        <authorList>
            <person name="Osvatic J.T."/>
            <person name="Wilkins L.G.E."/>
            <person name="Leibrecht L."/>
            <person name="Leray M."/>
            <person name="Zauner S."/>
            <person name="Polzin J."/>
            <person name="Camacho Y."/>
            <person name="Gros O."/>
            <person name="van Gils J.A."/>
            <person name="Eisen J.A."/>
            <person name="Petersen J.M."/>
            <person name="Yuen B."/>
        </authorList>
    </citation>
    <scope>NUCLEOTIDE SEQUENCE</scope>
    <source>
        <strain evidence="8">MAGclacostrist064TRANS</strain>
    </source>
</reference>
<keyword evidence="6 7" id="KW-0739">Sodium transport</keyword>
<evidence type="ECO:0000313" key="9">
    <source>
        <dbReference type="Proteomes" id="UP000886667"/>
    </source>
</evidence>
<dbReference type="Gene3D" id="1.20.1530.10">
    <property type="entry name" value="Na+/H+ antiporter like domain"/>
    <property type="match status" value="1"/>
</dbReference>
<dbReference type="InterPro" id="IPR023171">
    <property type="entry name" value="Na/H_antiporter_dom_sf"/>
</dbReference>
<evidence type="ECO:0000256" key="6">
    <source>
        <dbReference type="ARBA" id="ARBA00023201"/>
    </source>
</evidence>
<dbReference type="GO" id="GO:0005886">
    <property type="term" value="C:plasma membrane"/>
    <property type="evidence" value="ECO:0007669"/>
    <property type="project" value="UniProtKB-SubCell"/>
</dbReference>
<evidence type="ECO:0000313" key="8">
    <source>
        <dbReference type="EMBL" id="MCG7945291.1"/>
    </source>
</evidence>
<feature type="transmembrane region" description="Helical" evidence="7">
    <location>
        <begin position="27"/>
        <end position="48"/>
    </location>
</feature>
<sequence length="407" mass="43658">MKNKYIYADDFSRWIQDFMRQDSASGIILIFAALFALLMVNSPLSWVYDGLLSTPVEIRVGGLHLAKPLLLWINDGLMAVFFMLIGLEVKREFLEGELSRADQIVLPGLGAVGGMLVPAAIYYALNVDDPLALNGWAIPAATDIAFALGILSLAGSRVPVSLRVFLMALAIFDDLGAIIIIAIFYTADLSFYSLVLAFSMIALLIILNLMHVTRLSAYVIVGIILWIAVLKSGVHATLAGVVLGLVIPISDPKLETRSPLREVEHGLHQWVAFLILPIFAFANAGVSLSGLSLGDLMDPVPLGIAAGLFIGKPLGIMLFCGGAILLGFAKLPTRSNWFGLFATSVLCGIGFTMSLFIASLAFEQTGEDALIVGDRLGILLGSGLSAVVGLLLLKWFNPSTDENDRHG</sequence>
<comment type="caution">
    <text evidence="8">The sequence shown here is derived from an EMBL/GenBank/DDBJ whole genome shotgun (WGS) entry which is preliminary data.</text>
</comment>
<protein>
    <recommendedName>
        <fullName evidence="7">Na(+)/H(+) antiporter NhaA</fullName>
    </recommendedName>
    <alternativeName>
        <fullName evidence="7">Sodium/proton antiporter NhaA</fullName>
    </alternativeName>
</protein>
<dbReference type="HAMAP" id="MF_01844">
    <property type="entry name" value="NhaA"/>
    <property type="match status" value="1"/>
</dbReference>
<dbReference type="AlphaFoldDB" id="A0A9E4N241"/>
<keyword evidence="2 7" id="KW-1003">Cell membrane</keyword>
<dbReference type="NCBIfam" id="NF007112">
    <property type="entry name" value="PRK09561.1"/>
    <property type="match status" value="1"/>
</dbReference>
<evidence type="ECO:0000256" key="2">
    <source>
        <dbReference type="ARBA" id="ARBA00022475"/>
    </source>
</evidence>
<evidence type="ECO:0000256" key="4">
    <source>
        <dbReference type="ARBA" id="ARBA00022989"/>
    </source>
</evidence>
<evidence type="ECO:0000256" key="5">
    <source>
        <dbReference type="ARBA" id="ARBA00023136"/>
    </source>
</evidence>
<keyword evidence="4 7" id="KW-1133">Transmembrane helix</keyword>
<comment type="catalytic activity">
    <reaction evidence="7">
        <text>Na(+)(in) + 2 H(+)(out) = Na(+)(out) + 2 H(+)(in)</text>
        <dbReference type="Rhea" id="RHEA:29251"/>
        <dbReference type="ChEBI" id="CHEBI:15378"/>
        <dbReference type="ChEBI" id="CHEBI:29101"/>
    </reaction>
</comment>
<feature type="transmembrane region" description="Helical" evidence="7">
    <location>
        <begin position="217"/>
        <end position="247"/>
    </location>
</feature>
<comment type="subcellular location">
    <subcellularLocation>
        <location evidence="1">Cell inner membrane</location>
        <topology evidence="1">Multi-pass membrane protein</topology>
    </subcellularLocation>
    <subcellularLocation>
        <location evidence="7">Cell membrane</location>
        <topology evidence="7">Multi-pass membrane protein</topology>
    </subcellularLocation>
</comment>
<dbReference type="InterPro" id="IPR004670">
    <property type="entry name" value="NhaA"/>
</dbReference>
<dbReference type="PANTHER" id="PTHR30341:SF0">
    <property type="entry name" value="NA(+)_H(+) ANTIPORTER NHAA"/>
    <property type="match status" value="1"/>
</dbReference>
<evidence type="ECO:0000256" key="3">
    <source>
        <dbReference type="ARBA" id="ARBA00022692"/>
    </source>
</evidence>
<dbReference type="Proteomes" id="UP000886667">
    <property type="component" value="Unassembled WGS sequence"/>
</dbReference>
<feature type="transmembrane region" description="Helical" evidence="7">
    <location>
        <begin position="337"/>
        <end position="362"/>
    </location>
</feature>
<feature type="transmembrane region" description="Helical" evidence="7">
    <location>
        <begin position="68"/>
        <end position="85"/>
    </location>
</feature>
<feature type="transmembrane region" description="Helical" evidence="7">
    <location>
        <begin position="105"/>
        <end position="125"/>
    </location>
</feature>
<organism evidence="8 9">
    <name type="scientific">Candidatus Thiodiazotropha taylori</name>
    <dbReference type="NCBI Taxonomy" id="2792791"/>
    <lineage>
        <taxon>Bacteria</taxon>
        <taxon>Pseudomonadati</taxon>
        <taxon>Pseudomonadota</taxon>
        <taxon>Gammaproteobacteria</taxon>
        <taxon>Chromatiales</taxon>
        <taxon>Sedimenticolaceae</taxon>
        <taxon>Candidatus Thiodiazotropha</taxon>
    </lineage>
</organism>
<evidence type="ECO:0000256" key="7">
    <source>
        <dbReference type="HAMAP-Rule" id="MF_01844"/>
    </source>
</evidence>
<feature type="transmembrane region" description="Helical" evidence="7">
    <location>
        <begin position="267"/>
        <end position="288"/>
    </location>
</feature>
<dbReference type="PANTHER" id="PTHR30341">
    <property type="entry name" value="SODIUM ION/PROTON ANTIPORTER NHAA-RELATED"/>
    <property type="match status" value="1"/>
</dbReference>
<accession>A0A9E4N241</accession>
<keyword evidence="7" id="KW-0050">Antiport</keyword>
<feature type="transmembrane region" description="Helical" evidence="7">
    <location>
        <begin position="300"/>
        <end position="325"/>
    </location>
</feature>
<comment type="function">
    <text evidence="7">Na(+)/H(+) antiporter that extrudes sodium in exchange for external protons.</text>
</comment>
<feature type="transmembrane region" description="Helical" evidence="7">
    <location>
        <begin position="374"/>
        <end position="396"/>
    </location>
</feature>
<name>A0A9E4N241_9GAMM</name>
<gene>
    <name evidence="7 8" type="primary">nhaA</name>
    <name evidence="8" type="ORF">JAZ07_02980</name>
</gene>
<keyword evidence="7" id="KW-0915">Sodium</keyword>
<keyword evidence="7" id="KW-0813">Transport</keyword>
<dbReference type="Pfam" id="PF06965">
    <property type="entry name" value="Na_H_antiport_1"/>
    <property type="match status" value="1"/>
</dbReference>
<proteinExistence type="inferred from homology"/>
<dbReference type="NCBIfam" id="TIGR00773">
    <property type="entry name" value="NhaA"/>
    <property type="match status" value="1"/>
</dbReference>
<dbReference type="GO" id="GO:0006885">
    <property type="term" value="P:regulation of pH"/>
    <property type="evidence" value="ECO:0007669"/>
    <property type="project" value="UniProtKB-UniRule"/>
</dbReference>
<dbReference type="NCBIfam" id="NF007111">
    <property type="entry name" value="PRK09560.1"/>
    <property type="match status" value="1"/>
</dbReference>
<feature type="transmembrane region" description="Helical" evidence="7">
    <location>
        <begin position="131"/>
        <end position="153"/>
    </location>
</feature>
<keyword evidence="5 7" id="KW-0472">Membrane</keyword>
<keyword evidence="7" id="KW-0406">Ion transport</keyword>
<dbReference type="GO" id="GO:0015385">
    <property type="term" value="F:sodium:proton antiporter activity"/>
    <property type="evidence" value="ECO:0007669"/>
    <property type="project" value="UniProtKB-UniRule"/>
</dbReference>
<feature type="transmembrane region" description="Helical" evidence="7">
    <location>
        <begin position="165"/>
        <end position="185"/>
    </location>
</feature>
<comment type="similarity">
    <text evidence="7">Belongs to the NhaA Na(+)/H(+) (TC 2.A.33) antiporter family.</text>
</comment>
<dbReference type="EMBL" id="JAEPCM010000076">
    <property type="protein sequence ID" value="MCG7945291.1"/>
    <property type="molecule type" value="Genomic_DNA"/>
</dbReference>
<feature type="transmembrane region" description="Helical" evidence="7">
    <location>
        <begin position="191"/>
        <end position="210"/>
    </location>
</feature>